<dbReference type="InterPro" id="IPR051448">
    <property type="entry name" value="CdaR-like_regulators"/>
</dbReference>
<dbReference type="Pfam" id="PF25906">
    <property type="entry name" value="PucR-like_N"/>
    <property type="match status" value="1"/>
</dbReference>
<evidence type="ECO:0000259" key="2">
    <source>
        <dbReference type="Pfam" id="PF25906"/>
    </source>
</evidence>
<feature type="domain" description="PucR-like N-terminal" evidence="2">
    <location>
        <begin position="16"/>
        <end position="183"/>
    </location>
</feature>
<organism evidence="3 4">
    <name type="scientific">Yimella lutea</name>
    <dbReference type="NCBI Taxonomy" id="587872"/>
    <lineage>
        <taxon>Bacteria</taxon>
        <taxon>Bacillati</taxon>
        <taxon>Actinomycetota</taxon>
        <taxon>Actinomycetes</taxon>
        <taxon>Micrococcales</taxon>
        <taxon>Dermacoccaceae</taxon>
        <taxon>Yimella</taxon>
    </lineage>
</organism>
<dbReference type="InterPro" id="IPR058663">
    <property type="entry name" value="PucR-like_N"/>
</dbReference>
<evidence type="ECO:0000313" key="4">
    <source>
        <dbReference type="Proteomes" id="UP000320806"/>
    </source>
</evidence>
<dbReference type="InterPro" id="IPR042070">
    <property type="entry name" value="PucR_C-HTH_sf"/>
</dbReference>
<evidence type="ECO:0000313" key="3">
    <source>
        <dbReference type="EMBL" id="TQJ12738.1"/>
    </source>
</evidence>
<sequence length="394" mass="43522">MTTPVTPDRVSRPQPWAQLPPEISATIGPVVPELVATIIRNIPREITEYARPLDGEFGAAVRRGVETALQRLLIELPGTDEPPFTPEGRAIYRTLGIGEARTGRSLEALLSAYRLGARLTLRSVSEAALEAGLDARVLLNVGEAIFVYFDEISAASVEGFAEEQSRQMGERDRARAALLNSLLSTRVDEIEVRRLAARAGWVIPDRLIALVVPLENAEGLRLRLGDRALASARGGQAVAIVPEPSTPTAHRELELALAGRSAWLGPGRPWTAVNESLRATMQTLGVPSVDEPRWVVDHVVEVVLASQRELVADLAERRLAPLDEAGETQRERLLETLEAWLRWRGERKKIAEELHVHPQTVGYRLGQLRELFGNALEDPQSRFELELVLRARHS</sequence>
<dbReference type="EMBL" id="VFMO01000001">
    <property type="protein sequence ID" value="TQJ12738.1"/>
    <property type="molecule type" value="Genomic_DNA"/>
</dbReference>
<dbReference type="AlphaFoldDB" id="A0A542EBM3"/>
<dbReference type="InterPro" id="IPR025736">
    <property type="entry name" value="PucR_C-HTH_dom"/>
</dbReference>
<dbReference type="PANTHER" id="PTHR33744:SF1">
    <property type="entry name" value="DNA-BINDING TRANSCRIPTIONAL ACTIVATOR ADER"/>
    <property type="match status" value="1"/>
</dbReference>
<evidence type="ECO:0000259" key="1">
    <source>
        <dbReference type="Pfam" id="PF13556"/>
    </source>
</evidence>
<feature type="domain" description="PucR C-terminal helix-turn-helix" evidence="1">
    <location>
        <begin position="333"/>
        <end position="391"/>
    </location>
</feature>
<dbReference type="Proteomes" id="UP000320806">
    <property type="component" value="Unassembled WGS sequence"/>
</dbReference>
<dbReference type="RefSeq" id="WP_141927068.1">
    <property type="nucleotide sequence ID" value="NZ_BAABCI010000004.1"/>
</dbReference>
<dbReference type="Pfam" id="PF13556">
    <property type="entry name" value="HTH_30"/>
    <property type="match status" value="1"/>
</dbReference>
<dbReference type="PANTHER" id="PTHR33744">
    <property type="entry name" value="CARBOHYDRATE DIACID REGULATOR"/>
    <property type="match status" value="1"/>
</dbReference>
<proteinExistence type="predicted"/>
<accession>A0A542EBM3</accession>
<comment type="caution">
    <text evidence="3">The sequence shown here is derived from an EMBL/GenBank/DDBJ whole genome shotgun (WGS) entry which is preliminary data.</text>
</comment>
<gene>
    <name evidence="3" type="ORF">FB459_0101</name>
</gene>
<protein>
    <submittedName>
        <fullName evidence="3">PucR-like helix-turn-helix protein</fullName>
    </submittedName>
</protein>
<reference evidence="3 4" key="1">
    <citation type="submission" date="2019-06" db="EMBL/GenBank/DDBJ databases">
        <title>Sequencing the genomes of 1000 actinobacteria strains.</title>
        <authorList>
            <person name="Klenk H.-P."/>
        </authorList>
    </citation>
    <scope>NUCLEOTIDE SEQUENCE [LARGE SCALE GENOMIC DNA]</scope>
    <source>
        <strain evidence="3 4">DSM 19828</strain>
    </source>
</reference>
<dbReference type="Gene3D" id="1.10.10.2840">
    <property type="entry name" value="PucR C-terminal helix-turn-helix domain"/>
    <property type="match status" value="1"/>
</dbReference>
<name>A0A542EBM3_9MICO</name>
<dbReference type="OrthoDB" id="5243741at2"/>
<keyword evidence="4" id="KW-1185">Reference proteome</keyword>